<feature type="non-terminal residue" evidence="2">
    <location>
        <position position="126"/>
    </location>
</feature>
<sequence>MALKTPQGGSRTKAPVSATPVSLTGIPAPASHQRRSLVPPAASTTKAFQNMTPEQQSLLAEAISAHNPGLISANRRRAESVGSDSGSASGTTNGTSSPTGLASPLYVRSPQGRRPSTSRVVNSGGA</sequence>
<protein>
    <submittedName>
        <fullName evidence="2">Uncharacterized protein</fullName>
    </submittedName>
</protein>
<comment type="caution">
    <text evidence="2">The sequence shown here is derived from an EMBL/GenBank/DDBJ whole genome shotgun (WGS) entry which is preliminary data.</text>
</comment>
<organism evidence="2 3">
    <name type="scientific">Linnemannia gamsii</name>
    <dbReference type="NCBI Taxonomy" id="64522"/>
    <lineage>
        <taxon>Eukaryota</taxon>
        <taxon>Fungi</taxon>
        <taxon>Fungi incertae sedis</taxon>
        <taxon>Mucoromycota</taxon>
        <taxon>Mortierellomycotina</taxon>
        <taxon>Mortierellomycetes</taxon>
        <taxon>Mortierellales</taxon>
        <taxon>Mortierellaceae</taxon>
        <taxon>Linnemannia</taxon>
    </lineage>
</organism>
<gene>
    <name evidence="2" type="ORF">BGZ97_003460</name>
</gene>
<proteinExistence type="predicted"/>
<feature type="region of interest" description="Disordered" evidence="1">
    <location>
        <begin position="1"/>
        <end position="43"/>
    </location>
</feature>
<keyword evidence="3" id="KW-1185">Reference proteome</keyword>
<reference evidence="2" key="1">
    <citation type="journal article" date="2020" name="Fungal Divers.">
        <title>Resolving the Mortierellaceae phylogeny through synthesis of multi-gene phylogenetics and phylogenomics.</title>
        <authorList>
            <person name="Vandepol N."/>
            <person name="Liber J."/>
            <person name="Desiro A."/>
            <person name="Na H."/>
            <person name="Kennedy M."/>
            <person name="Barry K."/>
            <person name="Grigoriev I.V."/>
            <person name="Miller A.N."/>
            <person name="O'Donnell K."/>
            <person name="Stajich J.E."/>
            <person name="Bonito G."/>
        </authorList>
    </citation>
    <scope>NUCLEOTIDE SEQUENCE</scope>
    <source>
        <strain evidence="2">NVP60</strain>
    </source>
</reference>
<accession>A0A9P6QX49</accession>
<dbReference type="OrthoDB" id="2130750at2759"/>
<dbReference type="Proteomes" id="UP000823405">
    <property type="component" value="Unassembled WGS sequence"/>
</dbReference>
<dbReference type="EMBL" id="JAAAIN010001813">
    <property type="protein sequence ID" value="KAG0299970.1"/>
    <property type="molecule type" value="Genomic_DNA"/>
</dbReference>
<feature type="compositionally biased region" description="Low complexity" evidence="1">
    <location>
        <begin position="80"/>
        <end position="100"/>
    </location>
</feature>
<evidence type="ECO:0000256" key="1">
    <source>
        <dbReference type="SAM" id="MobiDB-lite"/>
    </source>
</evidence>
<dbReference type="AlphaFoldDB" id="A0A9P6QX49"/>
<evidence type="ECO:0000313" key="3">
    <source>
        <dbReference type="Proteomes" id="UP000823405"/>
    </source>
</evidence>
<name>A0A9P6QX49_9FUNG</name>
<feature type="compositionally biased region" description="Polar residues" evidence="1">
    <location>
        <begin position="114"/>
        <end position="126"/>
    </location>
</feature>
<evidence type="ECO:0000313" key="2">
    <source>
        <dbReference type="EMBL" id="KAG0299970.1"/>
    </source>
</evidence>
<feature type="region of interest" description="Disordered" evidence="1">
    <location>
        <begin position="70"/>
        <end position="126"/>
    </location>
</feature>